<accession>A0A8T0UHT8</accession>
<name>A0A8T0UHT8_PANVG</name>
<feature type="transmembrane region" description="Helical" evidence="1">
    <location>
        <begin position="85"/>
        <end position="102"/>
    </location>
</feature>
<organism evidence="2 3">
    <name type="scientific">Panicum virgatum</name>
    <name type="common">Blackwell switchgrass</name>
    <dbReference type="NCBI Taxonomy" id="38727"/>
    <lineage>
        <taxon>Eukaryota</taxon>
        <taxon>Viridiplantae</taxon>
        <taxon>Streptophyta</taxon>
        <taxon>Embryophyta</taxon>
        <taxon>Tracheophyta</taxon>
        <taxon>Spermatophyta</taxon>
        <taxon>Magnoliopsida</taxon>
        <taxon>Liliopsida</taxon>
        <taxon>Poales</taxon>
        <taxon>Poaceae</taxon>
        <taxon>PACMAD clade</taxon>
        <taxon>Panicoideae</taxon>
        <taxon>Panicodae</taxon>
        <taxon>Paniceae</taxon>
        <taxon>Panicinae</taxon>
        <taxon>Panicum</taxon>
        <taxon>Panicum sect. Hiantes</taxon>
    </lineage>
</organism>
<gene>
    <name evidence="2" type="ORF">PVAP13_3NG254656</name>
</gene>
<evidence type="ECO:0000313" key="3">
    <source>
        <dbReference type="Proteomes" id="UP000823388"/>
    </source>
</evidence>
<dbReference type="AlphaFoldDB" id="A0A8T0UHT8"/>
<dbReference type="Proteomes" id="UP000823388">
    <property type="component" value="Chromosome 3N"/>
</dbReference>
<reference evidence="2" key="1">
    <citation type="submission" date="2020-05" db="EMBL/GenBank/DDBJ databases">
        <title>WGS assembly of Panicum virgatum.</title>
        <authorList>
            <person name="Lovell J.T."/>
            <person name="Jenkins J."/>
            <person name="Shu S."/>
            <person name="Juenger T.E."/>
            <person name="Schmutz J."/>
        </authorList>
    </citation>
    <scope>NUCLEOTIDE SEQUENCE</scope>
    <source>
        <strain evidence="2">AP13</strain>
    </source>
</reference>
<keyword evidence="3" id="KW-1185">Reference proteome</keyword>
<comment type="caution">
    <text evidence="2">The sequence shown here is derived from an EMBL/GenBank/DDBJ whole genome shotgun (WGS) entry which is preliminary data.</text>
</comment>
<keyword evidence="1" id="KW-0812">Transmembrane</keyword>
<evidence type="ECO:0000313" key="2">
    <source>
        <dbReference type="EMBL" id="KAG2621565.1"/>
    </source>
</evidence>
<protein>
    <submittedName>
        <fullName evidence="2">Uncharacterized protein</fullName>
    </submittedName>
</protein>
<feature type="transmembrane region" description="Helical" evidence="1">
    <location>
        <begin position="122"/>
        <end position="144"/>
    </location>
</feature>
<sequence length="206" mass="20825">MGNAISAAAAALWAAITAVELVNILDPHSGAQSLQPPHGKVRDLLMLAATGGLFTAATFIYRQVRRVHRAGGAGNGADNRRLSDLFALLCASAGALEFFIFVQPASGSGTDAGEQARALGLAALRALPAAATATFFLAMMLIVVRHIRAGGEGGGGVVAAGQAPVGLLLLTKMALAATVALVFLMAGALYGAQPIEGPKERPEGGE</sequence>
<keyword evidence="1" id="KW-0472">Membrane</keyword>
<evidence type="ECO:0000256" key="1">
    <source>
        <dbReference type="SAM" id="Phobius"/>
    </source>
</evidence>
<keyword evidence="1" id="KW-1133">Transmembrane helix</keyword>
<dbReference type="EMBL" id="CM029042">
    <property type="protein sequence ID" value="KAG2621565.1"/>
    <property type="molecule type" value="Genomic_DNA"/>
</dbReference>
<proteinExistence type="predicted"/>
<feature type="transmembrane region" description="Helical" evidence="1">
    <location>
        <begin position="165"/>
        <end position="190"/>
    </location>
</feature>
<feature type="transmembrane region" description="Helical" evidence="1">
    <location>
        <begin position="45"/>
        <end position="64"/>
    </location>
</feature>